<dbReference type="PANTHER" id="PTHR19308:SF8">
    <property type="entry name" value="STAR-RELATED LIPID TRANSFER PROTEIN 7, MITOCHONDRIAL"/>
    <property type="match status" value="1"/>
</dbReference>
<keyword evidence="2" id="KW-0813">Transport</keyword>
<evidence type="ECO:0000313" key="14">
    <source>
        <dbReference type="EMBL" id="KAK9496902.1"/>
    </source>
</evidence>
<comment type="subcellular location">
    <subcellularLocation>
        <location evidence="1">Cytoplasm</location>
    </subcellularLocation>
</comment>
<keyword evidence="3" id="KW-0963">Cytoplasm</keyword>
<keyword evidence="15" id="KW-1185">Reference proteome</keyword>
<dbReference type="AlphaFoldDB" id="A0AAW1CKC8"/>
<evidence type="ECO:0000256" key="6">
    <source>
        <dbReference type="ARBA" id="ARBA00023055"/>
    </source>
</evidence>
<dbReference type="GO" id="GO:0006869">
    <property type="term" value="P:lipid transport"/>
    <property type="evidence" value="ECO:0007669"/>
    <property type="project" value="UniProtKB-KW"/>
</dbReference>
<evidence type="ECO:0000256" key="8">
    <source>
        <dbReference type="ARBA" id="ARBA00063535"/>
    </source>
</evidence>
<dbReference type="SMART" id="SM00234">
    <property type="entry name" value="START"/>
    <property type="match status" value="1"/>
</dbReference>
<evidence type="ECO:0000259" key="13">
    <source>
        <dbReference type="PROSITE" id="PS50848"/>
    </source>
</evidence>
<gene>
    <name evidence="14" type="ORF">O3M35_012900</name>
</gene>
<dbReference type="InterPro" id="IPR051213">
    <property type="entry name" value="START_lipid_transfer"/>
</dbReference>
<keyword evidence="4" id="KW-0597">Phosphoprotein</keyword>
<dbReference type="PANTHER" id="PTHR19308">
    <property type="entry name" value="PHOSPHATIDYLCHOLINE TRANSFER PROTEIN"/>
    <property type="match status" value="1"/>
</dbReference>
<sequence length="532" mass="62184">MIKSAITVSRYLIYGNCRSAHLHLSQIIKNKTYVPLFRKPLHSFQNYFPVGNFINQTIMHKFPNFKRFSMILIIANEFKKTPKVLKDNSVSVIKSCVEQFEFVIAYRIRRGQQILNLYTKLWDEMALKQFFQQIKRLVFKRGKEFLLGVSAVTYDWNNDRISEEDLRSHADELDLCRYLRDRLNEKQVCLCEEKPCLHDNISQDATCWSPFIKLTDLIVWKKEEENHKGLYCYKMYGKYPDVTAKDFLTVFLDTENRTKWDQHVVKLKVIDSEPSTNSDVIYWETKWPKLFNNRDYVFTRRYLIDDKEKVMIIMNRTTQHPDYPVQPSKSRVTEYWSYMVIRPILGEFNKPGIEFCLTYFDNPGMSVPSAISSWASATAMPEYIKRLRIEALKIFEQRKIEEENIPPVDDTPVPSKVPIEKDKEDVLESENIKKPKEDEPISRGAGDEEDDICGEDESSSRTRRDLGKPKDEEPPPPGGDTGCEEDGPSENRSPVCTSSEKKEDKFEPFLLWTSFMGKLGAKGRRNKVNLDS</sequence>
<feature type="region of interest" description="Disordered" evidence="12">
    <location>
        <begin position="403"/>
        <end position="507"/>
    </location>
</feature>
<comment type="subunit">
    <text evidence="8">Interacts with ACOT13/THEM2.</text>
</comment>
<feature type="compositionally biased region" description="Acidic residues" evidence="12">
    <location>
        <begin position="447"/>
        <end position="457"/>
    </location>
</feature>
<organism evidence="14 15">
    <name type="scientific">Rhynocoris fuscipes</name>
    <dbReference type="NCBI Taxonomy" id="488301"/>
    <lineage>
        <taxon>Eukaryota</taxon>
        <taxon>Metazoa</taxon>
        <taxon>Ecdysozoa</taxon>
        <taxon>Arthropoda</taxon>
        <taxon>Hexapoda</taxon>
        <taxon>Insecta</taxon>
        <taxon>Pterygota</taxon>
        <taxon>Neoptera</taxon>
        <taxon>Paraneoptera</taxon>
        <taxon>Hemiptera</taxon>
        <taxon>Heteroptera</taxon>
        <taxon>Panheteroptera</taxon>
        <taxon>Cimicomorpha</taxon>
        <taxon>Reduviidae</taxon>
        <taxon>Harpactorinae</taxon>
        <taxon>Harpactorini</taxon>
        <taxon>Rhynocoris</taxon>
    </lineage>
</organism>
<reference evidence="14 15" key="1">
    <citation type="submission" date="2022-12" db="EMBL/GenBank/DDBJ databases">
        <title>Chromosome-level genome assembly of true bugs.</title>
        <authorList>
            <person name="Ma L."/>
            <person name="Li H."/>
        </authorList>
    </citation>
    <scope>NUCLEOTIDE SEQUENCE [LARGE SCALE GENOMIC DNA]</scope>
    <source>
        <strain evidence="14">Lab_2022b</strain>
    </source>
</reference>
<evidence type="ECO:0000256" key="12">
    <source>
        <dbReference type="SAM" id="MobiDB-lite"/>
    </source>
</evidence>
<evidence type="ECO:0000256" key="5">
    <source>
        <dbReference type="ARBA" id="ARBA00022990"/>
    </source>
</evidence>
<dbReference type="EMBL" id="JAPXFL010000041">
    <property type="protein sequence ID" value="KAK9496903.1"/>
    <property type="molecule type" value="Genomic_DNA"/>
</dbReference>
<dbReference type="PROSITE" id="PS50848">
    <property type="entry name" value="START"/>
    <property type="match status" value="1"/>
</dbReference>
<dbReference type="Pfam" id="PF01852">
    <property type="entry name" value="START"/>
    <property type="match status" value="1"/>
</dbReference>
<name>A0AAW1CKC8_9HEMI</name>
<dbReference type="EMBL" id="JAPXFL010000041">
    <property type="protein sequence ID" value="KAK9496902.1"/>
    <property type="molecule type" value="Genomic_DNA"/>
</dbReference>
<dbReference type="FunFam" id="3.30.530.20:FF:000017">
    <property type="entry name" value="Phosphatidylcholine transfer protein, putative"/>
    <property type="match status" value="1"/>
</dbReference>
<evidence type="ECO:0000256" key="1">
    <source>
        <dbReference type="ARBA" id="ARBA00004496"/>
    </source>
</evidence>
<protein>
    <recommendedName>
        <fullName evidence="9">Phosphatidylcholine transfer protein</fullName>
    </recommendedName>
    <alternativeName>
        <fullName evidence="11">START domain-containing protein 2</fullName>
    </alternativeName>
    <alternativeName>
        <fullName evidence="10">StAR-related lipid transfer protein 2</fullName>
    </alternativeName>
</protein>
<evidence type="ECO:0000256" key="11">
    <source>
        <dbReference type="ARBA" id="ARBA00079049"/>
    </source>
</evidence>
<evidence type="ECO:0000256" key="3">
    <source>
        <dbReference type="ARBA" id="ARBA00022490"/>
    </source>
</evidence>
<keyword evidence="7" id="KW-0446">Lipid-binding</keyword>
<dbReference type="Gene3D" id="3.30.530.20">
    <property type="match status" value="1"/>
</dbReference>
<keyword evidence="6" id="KW-0445">Lipid transport</keyword>
<evidence type="ECO:0000256" key="4">
    <source>
        <dbReference type="ARBA" id="ARBA00022553"/>
    </source>
</evidence>
<evidence type="ECO:0000256" key="9">
    <source>
        <dbReference type="ARBA" id="ARBA00069061"/>
    </source>
</evidence>
<feature type="compositionally biased region" description="Basic and acidic residues" evidence="12">
    <location>
        <begin position="458"/>
        <end position="473"/>
    </location>
</feature>
<dbReference type="GO" id="GO:0008289">
    <property type="term" value="F:lipid binding"/>
    <property type="evidence" value="ECO:0007669"/>
    <property type="project" value="UniProtKB-KW"/>
</dbReference>
<keyword evidence="5" id="KW-0007">Acetylation</keyword>
<dbReference type="InterPro" id="IPR023393">
    <property type="entry name" value="START-like_dom_sf"/>
</dbReference>
<dbReference type="SUPFAM" id="SSF55961">
    <property type="entry name" value="Bet v1-like"/>
    <property type="match status" value="1"/>
</dbReference>
<dbReference type="GO" id="GO:0005829">
    <property type="term" value="C:cytosol"/>
    <property type="evidence" value="ECO:0007669"/>
    <property type="project" value="UniProtKB-ARBA"/>
</dbReference>
<evidence type="ECO:0000256" key="2">
    <source>
        <dbReference type="ARBA" id="ARBA00022448"/>
    </source>
</evidence>
<dbReference type="Proteomes" id="UP001461498">
    <property type="component" value="Unassembled WGS sequence"/>
</dbReference>
<accession>A0AAW1CKC8</accession>
<evidence type="ECO:0000256" key="7">
    <source>
        <dbReference type="ARBA" id="ARBA00023121"/>
    </source>
</evidence>
<proteinExistence type="predicted"/>
<feature type="compositionally biased region" description="Basic and acidic residues" evidence="12">
    <location>
        <begin position="418"/>
        <end position="441"/>
    </location>
</feature>
<comment type="caution">
    <text evidence="14">The sequence shown here is derived from an EMBL/GenBank/DDBJ whole genome shotgun (WGS) entry which is preliminary data.</text>
</comment>
<evidence type="ECO:0000313" key="15">
    <source>
        <dbReference type="Proteomes" id="UP001461498"/>
    </source>
</evidence>
<dbReference type="InterPro" id="IPR002913">
    <property type="entry name" value="START_lipid-bd_dom"/>
</dbReference>
<evidence type="ECO:0000256" key="10">
    <source>
        <dbReference type="ARBA" id="ARBA00077188"/>
    </source>
</evidence>
<feature type="domain" description="START" evidence="13">
    <location>
        <begin position="208"/>
        <end position="396"/>
    </location>
</feature>